<comment type="caution">
    <text evidence="1">The sequence shown here is derived from an EMBL/GenBank/DDBJ whole genome shotgun (WGS) entry which is preliminary data.</text>
</comment>
<sequence length="31" mass="3841">MDFPKTQIVTIFRIIKLWFADFSLINKELRR</sequence>
<evidence type="ECO:0000313" key="2">
    <source>
        <dbReference type="Proteomes" id="UP000032309"/>
    </source>
</evidence>
<reference evidence="2" key="1">
    <citation type="journal article" date="2015" name="Genome Announc.">
        <title>Draft Genome Sequence of an Anaerobic Ammonium-Oxidizing Bacterium, "Candidatus Brocadia sinica".</title>
        <authorList>
            <person name="Oshiki M."/>
            <person name="Shinyako-Hata K."/>
            <person name="Satoh H."/>
            <person name="Okabe S."/>
        </authorList>
    </citation>
    <scope>NUCLEOTIDE SEQUENCE [LARGE SCALE GENOMIC DNA]</scope>
    <source>
        <strain evidence="2">JPN1</strain>
    </source>
</reference>
<name>A0ABQ0JUD2_9BACT</name>
<dbReference type="EMBL" id="BAFN01000001">
    <property type="protein sequence ID" value="GAN32337.1"/>
    <property type="molecule type" value="Genomic_DNA"/>
</dbReference>
<organism evidence="1 2">
    <name type="scientific">Candidatus Brocadia sinica JPN1</name>
    <dbReference type="NCBI Taxonomy" id="1197129"/>
    <lineage>
        <taxon>Bacteria</taxon>
        <taxon>Pseudomonadati</taxon>
        <taxon>Planctomycetota</taxon>
        <taxon>Candidatus Brocadiia</taxon>
        <taxon>Candidatus Brocadiales</taxon>
        <taxon>Candidatus Brocadiaceae</taxon>
        <taxon>Candidatus Brocadia</taxon>
    </lineage>
</organism>
<proteinExistence type="predicted"/>
<protein>
    <submittedName>
        <fullName evidence="1">Uncharacterized protein</fullName>
    </submittedName>
</protein>
<keyword evidence="2" id="KW-1185">Reference proteome</keyword>
<dbReference type="Proteomes" id="UP000032309">
    <property type="component" value="Unassembled WGS sequence"/>
</dbReference>
<accession>A0ABQ0JUD2</accession>
<evidence type="ECO:0000313" key="1">
    <source>
        <dbReference type="EMBL" id="GAN32337.1"/>
    </source>
</evidence>
<gene>
    <name evidence="1" type="ORF">BROSI_A0849</name>
</gene>